<keyword evidence="2" id="KW-0328">Glycosyltransferase</keyword>
<evidence type="ECO:0000313" key="6">
    <source>
        <dbReference type="Proteomes" id="UP001241472"/>
    </source>
</evidence>
<keyword evidence="4" id="KW-0812">Transmembrane</keyword>
<dbReference type="PANTHER" id="PTHR43179">
    <property type="entry name" value="RHAMNOSYLTRANSFERASE WBBL"/>
    <property type="match status" value="1"/>
</dbReference>
<evidence type="ECO:0000256" key="2">
    <source>
        <dbReference type="ARBA" id="ARBA00022676"/>
    </source>
</evidence>
<comment type="caution">
    <text evidence="5">The sequence shown here is derived from an EMBL/GenBank/DDBJ whole genome shotgun (WGS) entry which is preliminary data.</text>
</comment>
<evidence type="ECO:0000256" key="3">
    <source>
        <dbReference type="ARBA" id="ARBA00022679"/>
    </source>
</evidence>
<proteinExistence type="inferred from homology"/>
<accession>A0ABT9Q1X5</accession>
<evidence type="ECO:0000256" key="1">
    <source>
        <dbReference type="ARBA" id="ARBA00006739"/>
    </source>
</evidence>
<dbReference type="PANTHER" id="PTHR43179:SF12">
    <property type="entry name" value="GALACTOFURANOSYLTRANSFERASE GLFT2"/>
    <property type="match status" value="1"/>
</dbReference>
<keyword evidence="4" id="KW-1133">Transmembrane helix</keyword>
<keyword evidence="3" id="KW-0808">Transferase</keyword>
<dbReference type="SUPFAM" id="SSF53448">
    <property type="entry name" value="Nucleotide-diphospho-sugar transferases"/>
    <property type="match status" value="1"/>
</dbReference>
<keyword evidence="6" id="KW-1185">Reference proteome</keyword>
<dbReference type="Pfam" id="PF13641">
    <property type="entry name" value="Glyco_tranf_2_3"/>
    <property type="match status" value="1"/>
</dbReference>
<dbReference type="EMBL" id="JAUSRF010000036">
    <property type="protein sequence ID" value="MDP9840730.1"/>
    <property type="molecule type" value="Genomic_DNA"/>
</dbReference>
<dbReference type="Gene3D" id="3.90.550.10">
    <property type="entry name" value="Spore Coat Polysaccharide Biosynthesis Protein SpsA, Chain A"/>
    <property type="match status" value="1"/>
</dbReference>
<comment type="similarity">
    <text evidence="1">Belongs to the glycosyltransferase 2 family.</text>
</comment>
<keyword evidence="4" id="KW-0472">Membrane</keyword>
<gene>
    <name evidence="5" type="ORF">J2T09_005518</name>
</gene>
<dbReference type="RefSeq" id="WP_306840226.1">
    <property type="nucleotide sequence ID" value="NZ_JAUSRF010000036.1"/>
</dbReference>
<feature type="transmembrane region" description="Helical" evidence="4">
    <location>
        <begin position="266"/>
        <end position="289"/>
    </location>
</feature>
<dbReference type="CDD" id="cd00761">
    <property type="entry name" value="Glyco_tranf_GTA_type"/>
    <property type="match status" value="1"/>
</dbReference>
<dbReference type="Proteomes" id="UP001241472">
    <property type="component" value="Unassembled WGS sequence"/>
</dbReference>
<reference evidence="5 6" key="1">
    <citation type="submission" date="2023-07" db="EMBL/GenBank/DDBJ databases">
        <title>Sorghum-associated microbial communities from plants grown in Nebraska, USA.</title>
        <authorList>
            <person name="Schachtman D."/>
        </authorList>
    </citation>
    <scope>NUCLEOTIDE SEQUENCE [LARGE SCALE GENOMIC DNA]</scope>
    <source>
        <strain evidence="5 6">DS1307</strain>
    </source>
</reference>
<evidence type="ECO:0000256" key="4">
    <source>
        <dbReference type="SAM" id="Phobius"/>
    </source>
</evidence>
<organism evidence="5 6">
    <name type="scientific">Neorhizobium huautlense</name>
    <dbReference type="NCBI Taxonomy" id="67774"/>
    <lineage>
        <taxon>Bacteria</taxon>
        <taxon>Pseudomonadati</taxon>
        <taxon>Pseudomonadota</taxon>
        <taxon>Alphaproteobacteria</taxon>
        <taxon>Hyphomicrobiales</taxon>
        <taxon>Rhizobiaceae</taxon>
        <taxon>Rhizobium/Agrobacterium group</taxon>
        <taxon>Neorhizobium</taxon>
    </lineage>
</organism>
<dbReference type="InterPro" id="IPR029044">
    <property type="entry name" value="Nucleotide-diphossugar_trans"/>
</dbReference>
<sequence>MSRAEKQLKIYVAALTRKRPEMLDDLLASWAAMDIPSLCSITYLIVENDSDTPALPVVDRHRKNFIQSDLRYVQEPELGIPFGRNRAAREAIEDGADLLLFVDDDEVTAKDWLKRMLDGYRKSNAMLLGAPLRARRPKEALSYMQSKMYENIEARYRQKEERAKRRTTLNSTNRVTIVTNNWLADLAIFRDHNIWFDQEMRFTGGTDSKLYAEIRKAELPTGWVDDAFVYETIPPERLSFWYQLKRAMDQSNTNLRRKGNSKIRNSASAIAGSTLKIPVFILLIAATIITNGKTLLSLARNTGWIAGRISYLIGYRSKLYANTTGF</sequence>
<evidence type="ECO:0000313" key="5">
    <source>
        <dbReference type="EMBL" id="MDP9840730.1"/>
    </source>
</evidence>
<name>A0ABT9Q1X5_9HYPH</name>
<protein>
    <submittedName>
        <fullName evidence="5">GT2 family glycosyltransferase</fullName>
    </submittedName>
</protein>